<feature type="domain" description="C2H2-type" evidence="9">
    <location>
        <begin position="22"/>
        <end position="49"/>
    </location>
</feature>
<dbReference type="InterPro" id="IPR007219">
    <property type="entry name" value="XnlR_reg_dom"/>
</dbReference>
<dbReference type="InterPro" id="IPR013087">
    <property type="entry name" value="Znf_C2H2_type"/>
</dbReference>
<feature type="region of interest" description="Disordered" evidence="8">
    <location>
        <begin position="187"/>
        <end position="253"/>
    </location>
</feature>
<dbReference type="PROSITE" id="PS50157">
    <property type="entry name" value="ZINC_FINGER_C2H2_2"/>
    <property type="match status" value="2"/>
</dbReference>
<dbReference type="PANTHER" id="PTHR40626">
    <property type="entry name" value="MIP31509P"/>
    <property type="match status" value="1"/>
</dbReference>
<keyword evidence="3" id="KW-0677">Repeat</keyword>
<evidence type="ECO:0000256" key="8">
    <source>
        <dbReference type="SAM" id="MobiDB-lite"/>
    </source>
</evidence>
<dbReference type="GO" id="GO:0000785">
    <property type="term" value="C:chromatin"/>
    <property type="evidence" value="ECO:0007669"/>
    <property type="project" value="TreeGrafter"/>
</dbReference>
<dbReference type="PROSITE" id="PS00028">
    <property type="entry name" value="ZINC_FINGER_C2H2_1"/>
    <property type="match status" value="2"/>
</dbReference>
<proteinExistence type="predicted"/>
<dbReference type="SUPFAM" id="SSF57667">
    <property type="entry name" value="beta-beta-alpha zinc fingers"/>
    <property type="match status" value="1"/>
</dbReference>
<keyword evidence="6" id="KW-0539">Nucleus</keyword>
<dbReference type="HOGENOM" id="CLU_007784_1_0_1"/>
<dbReference type="GO" id="GO:0005634">
    <property type="term" value="C:nucleus"/>
    <property type="evidence" value="ECO:0007669"/>
    <property type="project" value="UniProtKB-SubCell"/>
</dbReference>
<name>S3CB94_OPHP1</name>
<evidence type="ECO:0000256" key="2">
    <source>
        <dbReference type="ARBA" id="ARBA00022723"/>
    </source>
</evidence>
<feature type="compositionally biased region" description="Low complexity" evidence="8">
    <location>
        <begin position="212"/>
        <end position="221"/>
    </location>
</feature>
<dbReference type="eggNOG" id="KOG1721">
    <property type="taxonomic scope" value="Eukaryota"/>
</dbReference>
<dbReference type="OrthoDB" id="654211at2759"/>
<feature type="compositionally biased region" description="Low complexity" evidence="8">
    <location>
        <begin position="144"/>
        <end position="158"/>
    </location>
</feature>
<evidence type="ECO:0000313" key="11">
    <source>
        <dbReference type="Proteomes" id="UP000016923"/>
    </source>
</evidence>
<keyword evidence="11" id="KW-1185">Reference proteome</keyword>
<dbReference type="GO" id="GO:0008270">
    <property type="term" value="F:zinc ion binding"/>
    <property type="evidence" value="ECO:0007669"/>
    <property type="project" value="UniProtKB-KW"/>
</dbReference>
<dbReference type="VEuPathDB" id="FungiDB:F503_06706"/>
<dbReference type="Gene3D" id="3.30.160.60">
    <property type="entry name" value="Classic Zinc Finger"/>
    <property type="match status" value="2"/>
</dbReference>
<dbReference type="GO" id="GO:0000978">
    <property type="term" value="F:RNA polymerase II cis-regulatory region sequence-specific DNA binding"/>
    <property type="evidence" value="ECO:0007669"/>
    <property type="project" value="InterPro"/>
</dbReference>
<evidence type="ECO:0000256" key="7">
    <source>
        <dbReference type="PROSITE-ProRule" id="PRU00042"/>
    </source>
</evidence>
<evidence type="ECO:0000256" key="4">
    <source>
        <dbReference type="ARBA" id="ARBA00022771"/>
    </source>
</evidence>
<evidence type="ECO:0000256" key="3">
    <source>
        <dbReference type="ARBA" id="ARBA00022737"/>
    </source>
</evidence>
<keyword evidence="4 7" id="KW-0863">Zinc-finger</keyword>
<reference evidence="10 11" key="1">
    <citation type="journal article" date="2013" name="BMC Genomics">
        <title>The genome and transcriptome of the pine saprophyte Ophiostoma piceae, and a comparison with the bark beetle-associated pine pathogen Grosmannia clavigera.</title>
        <authorList>
            <person name="Haridas S."/>
            <person name="Wang Y."/>
            <person name="Lim L."/>
            <person name="Massoumi Alamouti S."/>
            <person name="Jackman S."/>
            <person name="Docking R."/>
            <person name="Robertson G."/>
            <person name="Birol I."/>
            <person name="Bohlmann J."/>
            <person name="Breuil C."/>
        </authorList>
    </citation>
    <scope>NUCLEOTIDE SEQUENCE [LARGE SCALE GENOMIC DNA]</scope>
    <source>
        <strain evidence="10 11">UAMH 11346</strain>
    </source>
</reference>
<accession>S3CB94</accession>
<evidence type="ECO:0000259" key="9">
    <source>
        <dbReference type="PROSITE" id="PS50157"/>
    </source>
</evidence>
<feature type="region of interest" description="Disordered" evidence="8">
    <location>
        <begin position="78"/>
        <end position="166"/>
    </location>
</feature>
<dbReference type="OMA" id="PHFNPSW"/>
<gene>
    <name evidence="10" type="ORF">F503_06706</name>
</gene>
<dbReference type="SMART" id="SM00355">
    <property type="entry name" value="ZnF_C2H2"/>
    <property type="match status" value="2"/>
</dbReference>
<protein>
    <submittedName>
        <fullName evidence="10">C2h2 transcription factor</fullName>
    </submittedName>
</protein>
<keyword evidence="2" id="KW-0479">Metal-binding</keyword>
<feature type="compositionally biased region" description="Low complexity" evidence="8">
    <location>
        <begin position="227"/>
        <end position="252"/>
    </location>
</feature>
<dbReference type="AlphaFoldDB" id="S3CB94"/>
<dbReference type="InterPro" id="IPR036236">
    <property type="entry name" value="Znf_C2H2_sf"/>
</dbReference>
<dbReference type="Pfam" id="PF04082">
    <property type="entry name" value="Fungal_trans"/>
    <property type="match status" value="1"/>
</dbReference>
<keyword evidence="5" id="KW-0862">Zinc</keyword>
<dbReference type="InterPro" id="IPR051059">
    <property type="entry name" value="VerF-like"/>
</dbReference>
<dbReference type="Pfam" id="PF00096">
    <property type="entry name" value="zf-C2H2"/>
    <property type="match status" value="2"/>
</dbReference>
<evidence type="ECO:0000256" key="1">
    <source>
        <dbReference type="ARBA" id="ARBA00004123"/>
    </source>
</evidence>
<evidence type="ECO:0000256" key="6">
    <source>
        <dbReference type="ARBA" id="ARBA00023242"/>
    </source>
</evidence>
<dbReference type="Proteomes" id="UP000016923">
    <property type="component" value="Unassembled WGS sequence"/>
</dbReference>
<dbReference type="PANTHER" id="PTHR40626:SF10">
    <property type="entry name" value="C2H2-TYPE DOMAIN-CONTAINING PROTEIN"/>
    <property type="match status" value="1"/>
</dbReference>
<comment type="subcellular location">
    <subcellularLocation>
        <location evidence="1">Nucleus</location>
    </subcellularLocation>
</comment>
<evidence type="ECO:0000313" key="10">
    <source>
        <dbReference type="EMBL" id="EPE03533.1"/>
    </source>
</evidence>
<feature type="compositionally biased region" description="Pro residues" evidence="8">
    <location>
        <begin position="126"/>
        <end position="143"/>
    </location>
</feature>
<organism evidence="10 11">
    <name type="scientific">Ophiostoma piceae (strain UAMH 11346)</name>
    <name type="common">Sap stain fungus</name>
    <dbReference type="NCBI Taxonomy" id="1262450"/>
    <lineage>
        <taxon>Eukaryota</taxon>
        <taxon>Fungi</taxon>
        <taxon>Dikarya</taxon>
        <taxon>Ascomycota</taxon>
        <taxon>Pezizomycotina</taxon>
        <taxon>Sordariomycetes</taxon>
        <taxon>Sordariomycetidae</taxon>
        <taxon>Ophiostomatales</taxon>
        <taxon>Ophiostomataceae</taxon>
        <taxon>Ophiostoma</taxon>
    </lineage>
</organism>
<dbReference type="EMBL" id="KE148167">
    <property type="protein sequence ID" value="EPE03533.1"/>
    <property type="molecule type" value="Genomic_DNA"/>
</dbReference>
<sequence>MLAIPSIEHADAQGRPLKPKTLPCKYCSKRFRRVEHVQRHERTHTKEKPFACNWDKCGKTFGRRDLLVRHEKLVHLNDTTKDATRPRKASSGSGQTNSSDDHTDMMMSGVMSGHSQRRPSSSYTTRPPPSLSSGLLPPPPPPHAQSHSHAHSTSLSHPTDPRLTTSRTIPACNLDLLSDAATHLASTEVNPMTQSTPYHDRTRSDSNPTAVPQQSPAQHGPHGQHGQHGQHTQHGQHAQGQQGQHGQPPSASFEDYHLFLDDFTSPSSHFLPSALESDPGFGLWGHRLSGGGGMGNGLPGLSSSRMPGSSFPSTRFPSVQPDMRDINMHPDAAQRMQDEMAAGHGILNNGNGSILSSSTAMRPPPWRLISVADHNIIKNRLEEFSSVLPTDFVCPSRHTLARFLEGYVSGFHEHLPFLHLPTLAPAELSPELILAILAVGAQYRFESHRGNALWYAAKAVALEQIRRRHSHEVHRLLPTSAAYSPHSTRPSPSTGYRHSFTFTSVHGVHDRPLTQDTHREPYSPNTPQARLETIQSLLLLFAVGLWGPKAILSEAFSLQSQLAVLVREEGLDAIHQPASDWETWIRVEGSTRTKLIAFCFFNLCSVVYNTPPLLLTAEVNLMLPQPSRLWRMETAWQWQDARQQQQQQGGIAEFSLQDTFWRILHQRQNQAQSQSPSQQPPLHLEQMSSLGSYVLMHCFIQHIYLLKQTQRGLLRVEDVDEIAQGLRTWQIGFEQHRQNKPDTLGGGGGGGPVGFNATALLRLAYIRLYTDNTSINTSGRRRLETRDPAVIAHAFHTVPLLARGSTPGTRTPRAVVQAIHALAMLVKQGVNYVARTKSLEWSMQLSLCNMECALLLSKWLVTLASIDPDAQADAVTAEEKSLLDNVRRLLDETEFAVPIDPSLASQPTQGGNNTVTANESVKLRQLAVAVIQLWAETFKGTHLFEVVGIMGQGLEQYADLLEKEGPASSNGLRTPRMQV</sequence>
<dbReference type="STRING" id="1262450.S3CB94"/>
<feature type="domain" description="C2H2-type" evidence="9">
    <location>
        <begin position="50"/>
        <end position="80"/>
    </location>
</feature>
<dbReference type="GO" id="GO:0000981">
    <property type="term" value="F:DNA-binding transcription factor activity, RNA polymerase II-specific"/>
    <property type="evidence" value="ECO:0007669"/>
    <property type="project" value="InterPro"/>
</dbReference>
<feature type="compositionally biased region" description="Polar residues" evidence="8">
    <location>
        <begin position="187"/>
        <end position="197"/>
    </location>
</feature>
<evidence type="ECO:0000256" key="5">
    <source>
        <dbReference type="ARBA" id="ARBA00022833"/>
    </source>
</evidence>
<dbReference type="GO" id="GO:0006351">
    <property type="term" value="P:DNA-templated transcription"/>
    <property type="evidence" value="ECO:0007669"/>
    <property type="project" value="InterPro"/>
</dbReference>